<evidence type="ECO:0000313" key="4">
    <source>
        <dbReference type="EMBL" id="MEX0469884.1"/>
    </source>
</evidence>
<evidence type="ECO:0000259" key="3">
    <source>
        <dbReference type="PROSITE" id="PS50206"/>
    </source>
</evidence>
<keyword evidence="1" id="KW-0677">Repeat</keyword>
<dbReference type="InterPro" id="IPR001763">
    <property type="entry name" value="Rhodanese-like_dom"/>
</dbReference>
<feature type="chain" id="PRO_5045729098" evidence="2">
    <location>
        <begin position="24"/>
        <end position="313"/>
    </location>
</feature>
<feature type="domain" description="Rhodanese" evidence="3">
    <location>
        <begin position="56"/>
        <end position="157"/>
    </location>
</feature>
<dbReference type="RefSeq" id="WP_367959629.1">
    <property type="nucleotide sequence ID" value="NZ_JBAKFK010000004.1"/>
</dbReference>
<dbReference type="PANTHER" id="PTHR43855">
    <property type="entry name" value="THIOSULFATE SULFURTRANSFERASE"/>
    <property type="match status" value="1"/>
</dbReference>
<evidence type="ECO:0000256" key="2">
    <source>
        <dbReference type="SAM" id="SignalP"/>
    </source>
</evidence>
<dbReference type="Gene3D" id="3.40.250.10">
    <property type="entry name" value="Rhodanese-like domain"/>
    <property type="match status" value="2"/>
</dbReference>
<dbReference type="PANTHER" id="PTHR43855:SF1">
    <property type="entry name" value="THIOSULFATE SULFURTRANSFERASE"/>
    <property type="match status" value="1"/>
</dbReference>
<dbReference type="Proteomes" id="UP001556709">
    <property type="component" value="Unassembled WGS sequence"/>
</dbReference>
<dbReference type="InterPro" id="IPR036873">
    <property type="entry name" value="Rhodanese-like_dom_sf"/>
</dbReference>
<dbReference type="SMART" id="SM00450">
    <property type="entry name" value="RHOD"/>
    <property type="match status" value="2"/>
</dbReference>
<dbReference type="SUPFAM" id="SSF52821">
    <property type="entry name" value="Rhodanese/Cell cycle control phosphatase"/>
    <property type="match status" value="2"/>
</dbReference>
<evidence type="ECO:0000256" key="1">
    <source>
        <dbReference type="ARBA" id="ARBA00022737"/>
    </source>
</evidence>
<proteinExistence type="predicted"/>
<dbReference type="EMBL" id="JBAKFM010000004">
    <property type="protein sequence ID" value="MEX0469884.1"/>
    <property type="molecule type" value="Genomic_DNA"/>
</dbReference>
<evidence type="ECO:0000313" key="5">
    <source>
        <dbReference type="Proteomes" id="UP001556709"/>
    </source>
</evidence>
<sequence>MLLKAMPSIALVLLFGLAAPVYGADVAPVVDAEWVQEHRDEVTLIHTSRRVENFGETGFIPDAPFVAMGDFLTERPGPDGTIRYLVPAAEDFQSLIQAMGVDSDDPVVIVPAGTTVYGDATVATRLYWQMRYYGHEAVALLDGGVAAWAATGGETVDAPVDAPENGRFEAGMPQPELLATSEEVAAVVADEQQARLVDNRPLAQFTGLMSKDYVQGAGHLPGARPLPFNLFVAPRDGIVYWRDADEVRGVVDAMLPDAQGPMINYCNSGHVSSLAWFAMSEIDGRASVALYDGSLHEWTLDGQRPLVIGRSSL</sequence>
<gene>
    <name evidence="4" type="ORF">V6X73_09115</name>
</gene>
<dbReference type="Pfam" id="PF00581">
    <property type="entry name" value="Rhodanese"/>
    <property type="match status" value="1"/>
</dbReference>
<keyword evidence="5" id="KW-1185">Reference proteome</keyword>
<name>A0ABV3TG80_9GAMM</name>
<reference evidence="4 5" key="1">
    <citation type="submission" date="2024-02" db="EMBL/GenBank/DDBJ databases">
        <title>New especies of Spiribacter isolated from saline water.</title>
        <authorList>
            <person name="Leon M.J."/>
            <person name="De La Haba R."/>
            <person name="Sanchez-Porro C."/>
            <person name="Ventosa A."/>
        </authorList>
    </citation>
    <scope>NUCLEOTIDE SEQUENCE [LARGE SCALE GENOMIC DNA]</scope>
    <source>
        <strain evidence="5">ag22IC6-390</strain>
    </source>
</reference>
<protein>
    <submittedName>
        <fullName evidence="4">Rhodanese-like domain-containing protein</fullName>
    </submittedName>
</protein>
<dbReference type="InterPro" id="IPR051126">
    <property type="entry name" value="Thiosulfate_sulfurtransferase"/>
</dbReference>
<comment type="caution">
    <text evidence="4">The sequence shown here is derived from an EMBL/GenBank/DDBJ whole genome shotgun (WGS) entry which is preliminary data.</text>
</comment>
<feature type="domain" description="Rhodanese" evidence="3">
    <location>
        <begin position="190"/>
        <end position="307"/>
    </location>
</feature>
<dbReference type="PROSITE" id="PS50206">
    <property type="entry name" value="RHODANESE_3"/>
    <property type="match status" value="2"/>
</dbReference>
<feature type="signal peptide" evidence="2">
    <location>
        <begin position="1"/>
        <end position="23"/>
    </location>
</feature>
<accession>A0ABV3TG80</accession>
<keyword evidence="2" id="KW-0732">Signal</keyword>
<organism evidence="4 5">
    <name type="scientific">Spiribacter pallidus</name>
    <dbReference type="NCBI Taxonomy" id="1987936"/>
    <lineage>
        <taxon>Bacteria</taxon>
        <taxon>Pseudomonadati</taxon>
        <taxon>Pseudomonadota</taxon>
        <taxon>Gammaproteobacteria</taxon>
        <taxon>Chromatiales</taxon>
        <taxon>Ectothiorhodospiraceae</taxon>
        <taxon>Spiribacter</taxon>
    </lineage>
</organism>